<name>A0ABW3J5A6_9FLAO</name>
<evidence type="ECO:0000259" key="10">
    <source>
        <dbReference type="Pfam" id="PF18962"/>
    </source>
</evidence>
<dbReference type="SUPFAM" id="SSF55486">
    <property type="entry name" value="Metalloproteases ('zincins'), catalytic domain"/>
    <property type="match status" value="1"/>
</dbReference>
<dbReference type="InterPro" id="IPR024079">
    <property type="entry name" value="MetalloPept_cat_dom_sf"/>
</dbReference>
<keyword evidence="7" id="KW-0482">Metalloprotease</keyword>
<keyword evidence="5" id="KW-0378">Hydrolase</keyword>
<evidence type="ECO:0000256" key="7">
    <source>
        <dbReference type="ARBA" id="ARBA00023049"/>
    </source>
</evidence>
<evidence type="ECO:0000256" key="8">
    <source>
        <dbReference type="ARBA" id="ARBA00023157"/>
    </source>
</evidence>
<evidence type="ECO:0000259" key="9">
    <source>
        <dbReference type="Pfam" id="PF05572"/>
    </source>
</evidence>
<evidence type="ECO:0000256" key="4">
    <source>
        <dbReference type="ARBA" id="ARBA00022729"/>
    </source>
</evidence>
<comment type="similarity">
    <text evidence="1">Belongs to the peptidase M43B family.</text>
</comment>
<keyword evidence="12" id="KW-1185">Reference proteome</keyword>
<dbReference type="NCBIfam" id="TIGR04183">
    <property type="entry name" value="Por_Secre_tail"/>
    <property type="match status" value="1"/>
</dbReference>
<comment type="caution">
    <text evidence="11">The sequence shown here is derived from an EMBL/GenBank/DDBJ whole genome shotgun (WGS) entry which is preliminary data.</text>
</comment>
<gene>
    <name evidence="11" type="ORF">ACFQ0S_12535</name>
</gene>
<sequence length="459" mass="51348">MKKKSPIHILILILSLLFIQFSYSQNGISISKRSPSGKVRCSSVEYEKYLKIINPNRATKEEFENWIGPKIIEQKNNQYIKKTAATVITIPLVIHIIHNGDAIGVDENITDAQALSQITVLNQDFRRQLGTPGFNSNLVGADVEIEFCMAQRKPDGTATNGIDRVKRSTAQYATMNKTENMKAATQWDPTKYFNIWTVYFSDNKSTEQFGTLGYAQFPSTSGLVGIDTNGGAANTDGVVIDYRNFGTSDIADGPYSLGYDKGRTATHEIGHCFGLVHIWGDGNGNPDTGNTDCSATDYCADTPQAGYEHYECGTFDTCKTKPGRDMNENYMDYTEDACMNVFTLNQKERITAVMNNSPRRKELKTSNACTAPLATDKYNYINEIYLYPNPSKNVLNISVLQSELPNRFIIYSSIGQEIENRSIQTNDDLIINTSSYSKGFYLIKIIKENATKTLQFIKE</sequence>
<dbReference type="Gene3D" id="3.40.390.10">
    <property type="entry name" value="Collagenase (Catalytic Domain)"/>
    <property type="match status" value="1"/>
</dbReference>
<evidence type="ECO:0000256" key="1">
    <source>
        <dbReference type="ARBA" id="ARBA00008721"/>
    </source>
</evidence>
<keyword evidence="2" id="KW-0645">Protease</keyword>
<organism evidence="11 12">
    <name type="scientific">Flavobacterium myungsuense</name>
    <dbReference type="NCBI Taxonomy" id="651823"/>
    <lineage>
        <taxon>Bacteria</taxon>
        <taxon>Pseudomonadati</taxon>
        <taxon>Bacteroidota</taxon>
        <taxon>Flavobacteriia</taxon>
        <taxon>Flavobacteriales</taxon>
        <taxon>Flavobacteriaceae</taxon>
        <taxon>Flavobacterium</taxon>
    </lineage>
</organism>
<dbReference type="RefSeq" id="WP_379758120.1">
    <property type="nucleotide sequence ID" value="NZ_JBHSYB010000028.1"/>
</dbReference>
<keyword evidence="6" id="KW-0862">Zinc</keyword>
<evidence type="ECO:0000256" key="2">
    <source>
        <dbReference type="ARBA" id="ARBA00022670"/>
    </source>
</evidence>
<dbReference type="CDD" id="cd04275">
    <property type="entry name" value="ZnMc_pappalysin_like"/>
    <property type="match status" value="1"/>
</dbReference>
<evidence type="ECO:0000256" key="6">
    <source>
        <dbReference type="ARBA" id="ARBA00022833"/>
    </source>
</evidence>
<feature type="domain" description="Secretion system C-terminal sorting" evidence="10">
    <location>
        <begin position="386"/>
        <end position="453"/>
    </location>
</feature>
<evidence type="ECO:0000313" key="11">
    <source>
        <dbReference type="EMBL" id="MFD0985300.1"/>
    </source>
</evidence>
<protein>
    <submittedName>
        <fullName evidence="11">T9SS type A sorting domain-containing protein</fullName>
    </submittedName>
</protein>
<dbReference type="Proteomes" id="UP001597051">
    <property type="component" value="Unassembled WGS sequence"/>
</dbReference>
<dbReference type="InterPro" id="IPR008754">
    <property type="entry name" value="Peptidase_M43"/>
</dbReference>
<evidence type="ECO:0000256" key="3">
    <source>
        <dbReference type="ARBA" id="ARBA00022723"/>
    </source>
</evidence>
<evidence type="ECO:0000256" key="5">
    <source>
        <dbReference type="ARBA" id="ARBA00022801"/>
    </source>
</evidence>
<feature type="domain" description="Peptidase M43 pregnancy-associated plasma-A" evidence="9">
    <location>
        <begin position="180"/>
        <end position="354"/>
    </location>
</feature>
<keyword evidence="8" id="KW-1015">Disulfide bond</keyword>
<dbReference type="Pfam" id="PF18962">
    <property type="entry name" value="Por_Secre_tail"/>
    <property type="match status" value="1"/>
</dbReference>
<keyword evidence="4" id="KW-0732">Signal</keyword>
<dbReference type="Pfam" id="PF05572">
    <property type="entry name" value="Peptidase_M43"/>
    <property type="match status" value="1"/>
</dbReference>
<proteinExistence type="inferred from homology"/>
<keyword evidence="3" id="KW-0479">Metal-binding</keyword>
<accession>A0ABW3J5A6</accession>
<dbReference type="PANTHER" id="PTHR47466">
    <property type="match status" value="1"/>
</dbReference>
<evidence type="ECO:0000313" key="12">
    <source>
        <dbReference type="Proteomes" id="UP001597051"/>
    </source>
</evidence>
<reference evidence="12" key="1">
    <citation type="journal article" date="2019" name="Int. J. Syst. Evol. Microbiol.">
        <title>The Global Catalogue of Microorganisms (GCM) 10K type strain sequencing project: providing services to taxonomists for standard genome sequencing and annotation.</title>
        <authorList>
            <consortium name="The Broad Institute Genomics Platform"/>
            <consortium name="The Broad Institute Genome Sequencing Center for Infectious Disease"/>
            <person name="Wu L."/>
            <person name="Ma J."/>
        </authorList>
    </citation>
    <scope>NUCLEOTIDE SEQUENCE [LARGE SCALE GENOMIC DNA]</scope>
    <source>
        <strain evidence="12">CECT 7649</strain>
    </source>
</reference>
<dbReference type="EMBL" id="JBHTIZ010000045">
    <property type="protein sequence ID" value="MFD0985300.1"/>
    <property type="molecule type" value="Genomic_DNA"/>
</dbReference>
<dbReference type="InterPro" id="IPR026444">
    <property type="entry name" value="Secre_tail"/>
</dbReference>
<dbReference type="PANTHER" id="PTHR47466:SF1">
    <property type="entry name" value="METALLOPROTEASE MEP1 (AFU_ORTHOLOGUE AFUA_1G07730)-RELATED"/>
    <property type="match status" value="1"/>
</dbReference>